<name>A0AAV2JBU5_KNICA</name>
<evidence type="ECO:0000313" key="2">
    <source>
        <dbReference type="Proteomes" id="UP001497482"/>
    </source>
</evidence>
<proteinExistence type="predicted"/>
<accession>A0AAV2JBU5</accession>
<gene>
    <name evidence="1" type="ORF">KC01_LOCUS5192</name>
</gene>
<dbReference type="EMBL" id="OZ035833">
    <property type="protein sequence ID" value="CAL1573255.1"/>
    <property type="molecule type" value="Genomic_DNA"/>
</dbReference>
<dbReference type="Proteomes" id="UP001497482">
    <property type="component" value="Chromosome 11"/>
</dbReference>
<sequence>MKLSPVLRPCSLVLWEVHRPGQCSPQALTLTVADRRNPGAASFQGSPTAAERVSGNTIITDVFITDVFITDVFFTDVFTTDVFFTDVFITDVFITDAEPFAEDEHDLTGL</sequence>
<organism evidence="1 2">
    <name type="scientific">Knipowitschia caucasica</name>
    <name type="common">Caucasian dwarf goby</name>
    <name type="synonym">Pomatoschistus caucasicus</name>
    <dbReference type="NCBI Taxonomy" id="637954"/>
    <lineage>
        <taxon>Eukaryota</taxon>
        <taxon>Metazoa</taxon>
        <taxon>Chordata</taxon>
        <taxon>Craniata</taxon>
        <taxon>Vertebrata</taxon>
        <taxon>Euteleostomi</taxon>
        <taxon>Actinopterygii</taxon>
        <taxon>Neopterygii</taxon>
        <taxon>Teleostei</taxon>
        <taxon>Neoteleostei</taxon>
        <taxon>Acanthomorphata</taxon>
        <taxon>Gobiaria</taxon>
        <taxon>Gobiiformes</taxon>
        <taxon>Gobioidei</taxon>
        <taxon>Gobiidae</taxon>
        <taxon>Gobiinae</taxon>
        <taxon>Knipowitschia</taxon>
    </lineage>
</organism>
<reference evidence="1 2" key="1">
    <citation type="submission" date="2024-04" db="EMBL/GenBank/DDBJ databases">
        <authorList>
            <person name="Waldvogel A.-M."/>
            <person name="Schoenle A."/>
        </authorList>
    </citation>
    <scope>NUCLEOTIDE SEQUENCE [LARGE SCALE GENOMIC DNA]</scope>
</reference>
<evidence type="ECO:0000313" key="1">
    <source>
        <dbReference type="EMBL" id="CAL1573255.1"/>
    </source>
</evidence>
<dbReference type="AlphaFoldDB" id="A0AAV2JBU5"/>
<keyword evidence="2" id="KW-1185">Reference proteome</keyword>
<protein>
    <submittedName>
        <fullName evidence="1">Uncharacterized protein</fullName>
    </submittedName>
</protein>